<dbReference type="EMBL" id="CP069213">
    <property type="protein sequence ID" value="QRH01625.1"/>
    <property type="molecule type" value="Genomic_DNA"/>
</dbReference>
<evidence type="ECO:0000256" key="11">
    <source>
        <dbReference type="ARBA" id="ARBA00023136"/>
    </source>
</evidence>
<keyword evidence="3 14" id="KW-0813">Transport</keyword>
<dbReference type="Gene3D" id="2.40.170.20">
    <property type="entry name" value="TonB-dependent receptor, beta-barrel domain"/>
    <property type="match status" value="1"/>
</dbReference>
<evidence type="ECO:0000256" key="3">
    <source>
        <dbReference type="ARBA" id="ARBA00022448"/>
    </source>
</evidence>
<evidence type="ECO:0000313" key="19">
    <source>
        <dbReference type="EMBL" id="QRH01625.1"/>
    </source>
</evidence>
<sequence>MSSSSLFRLTGLSVALMSAMVAHGQDTSDISIERMIVTTKATAPSTTKGDFSLLKAPQNIQILSKNFLDDQGVVHLEDALKNVAGIQPGGYYQGYDYFRIRGFDASQNIYLDGLRLNDNGLGANVEQSNLETLEVMKGPSSTLYGAGAISGMVNLVTKRPTQTDMGSISLQGGNLGYRELDADINRVLSDDGDIFGRVGLAYREAANSVDHIDGQNRFFIAPSLTFNLGEDAALTLLTSYTKDDNQLGMPLPAMGTVLQSPLGELDKDLYYGNIKDPGAIKDETYRLGYELRWDLTDSLQLRQNVRFQDASSDWYNLYYPSSYNADTGDLNLYKFSYRTQWKTWALDTGLNGRFMLGETEHLFTAGVDIFMSDLYTSGALGSDFPTINLYQPDYSVFPDTEVNQFGAENKVENRILGLYAQDQINLGDHWSFTLGARFDRYKQAYVDDYETKLSPRAGVSYAFNDDWVAFASYSEAFTPQSYVDSNGKVLDPEEGQQWELGLKSRAFNGDLNATVSLYELTKKNIALANVDAGGNFTYSASGELQSRGIELDLQWLLTQDLQLIGHGAYTHAVDTEHDKWVANVPRYAVGGWLKYNLDDMLDGLSVAAGVNHYGKQQGNVQAVLTDSSEGDFYLPSYTLVDLNLTYSWDQYDLRFIVNNLTDEDYFSGSDSLLRVLPGSGREVKLSFTANW</sequence>
<protein>
    <submittedName>
        <fullName evidence="19">TonB-dependent receptor</fullName>
    </submittedName>
</protein>
<evidence type="ECO:0000256" key="13">
    <source>
        <dbReference type="ARBA" id="ARBA00023237"/>
    </source>
</evidence>
<evidence type="ECO:0000256" key="16">
    <source>
        <dbReference type="SAM" id="SignalP"/>
    </source>
</evidence>
<feature type="domain" description="TonB-dependent receptor plug" evidence="18">
    <location>
        <begin position="54"/>
        <end position="151"/>
    </location>
</feature>
<reference evidence="19 20" key="1">
    <citation type="journal article" date="2012" name="Antonie Van Leeuwenhoek">
        <title>Shewanella litorisediminis sp. nov., a gammaproteobacterium isolated from a tidal flat sediment.</title>
        <authorList>
            <person name="Lee M.H."/>
            <person name="Yoon J.H."/>
        </authorList>
    </citation>
    <scope>NUCLEOTIDE SEQUENCE [LARGE SCALE GENOMIC DNA]</scope>
    <source>
        <strain evidence="19 20">SMK1-12</strain>
    </source>
</reference>
<evidence type="ECO:0000256" key="4">
    <source>
        <dbReference type="ARBA" id="ARBA00022452"/>
    </source>
</evidence>
<keyword evidence="5" id="KW-0410">Iron transport</keyword>
<comment type="similarity">
    <text evidence="2 14 15">Belongs to the TonB-dependent receptor family.</text>
</comment>
<dbReference type="InterPro" id="IPR036942">
    <property type="entry name" value="Beta-barrel_TonB_sf"/>
</dbReference>
<keyword evidence="13 14" id="KW-0998">Cell outer membrane</keyword>
<keyword evidence="20" id="KW-1185">Reference proteome</keyword>
<dbReference type="InterPro" id="IPR037066">
    <property type="entry name" value="Plug_dom_sf"/>
</dbReference>
<evidence type="ECO:0000259" key="17">
    <source>
        <dbReference type="Pfam" id="PF00593"/>
    </source>
</evidence>
<organism evidence="19 20">
    <name type="scientific">Shewanella litorisediminis</name>
    <dbReference type="NCBI Taxonomy" id="1173586"/>
    <lineage>
        <taxon>Bacteria</taxon>
        <taxon>Pseudomonadati</taxon>
        <taxon>Pseudomonadota</taxon>
        <taxon>Gammaproteobacteria</taxon>
        <taxon>Alteromonadales</taxon>
        <taxon>Shewanellaceae</taxon>
        <taxon>Shewanella</taxon>
    </lineage>
</organism>
<keyword evidence="10 15" id="KW-0798">TonB box</keyword>
<dbReference type="SUPFAM" id="SSF56935">
    <property type="entry name" value="Porins"/>
    <property type="match status" value="1"/>
</dbReference>
<evidence type="ECO:0000256" key="9">
    <source>
        <dbReference type="ARBA" id="ARBA00023065"/>
    </source>
</evidence>
<feature type="signal peptide" evidence="16">
    <location>
        <begin position="1"/>
        <end position="24"/>
    </location>
</feature>
<evidence type="ECO:0000259" key="18">
    <source>
        <dbReference type="Pfam" id="PF07715"/>
    </source>
</evidence>
<keyword evidence="7 16" id="KW-0732">Signal</keyword>
<dbReference type="Pfam" id="PF07715">
    <property type="entry name" value="Plug"/>
    <property type="match status" value="1"/>
</dbReference>
<evidence type="ECO:0000256" key="5">
    <source>
        <dbReference type="ARBA" id="ARBA00022496"/>
    </source>
</evidence>
<evidence type="ECO:0000256" key="1">
    <source>
        <dbReference type="ARBA" id="ARBA00004571"/>
    </source>
</evidence>
<dbReference type="PANTHER" id="PTHR32552">
    <property type="entry name" value="FERRICHROME IRON RECEPTOR-RELATED"/>
    <property type="match status" value="1"/>
</dbReference>
<evidence type="ECO:0000256" key="10">
    <source>
        <dbReference type="ARBA" id="ARBA00023077"/>
    </source>
</evidence>
<keyword evidence="8" id="KW-0408">Iron</keyword>
<dbReference type="PROSITE" id="PS52016">
    <property type="entry name" value="TONB_DEPENDENT_REC_3"/>
    <property type="match status" value="1"/>
</dbReference>
<dbReference type="InterPro" id="IPR012910">
    <property type="entry name" value="Plug_dom"/>
</dbReference>
<evidence type="ECO:0000256" key="14">
    <source>
        <dbReference type="PROSITE-ProRule" id="PRU01360"/>
    </source>
</evidence>
<evidence type="ECO:0000256" key="8">
    <source>
        <dbReference type="ARBA" id="ARBA00023004"/>
    </source>
</evidence>
<keyword evidence="11 14" id="KW-0472">Membrane</keyword>
<keyword evidence="4 14" id="KW-1134">Transmembrane beta strand</keyword>
<evidence type="ECO:0000313" key="20">
    <source>
        <dbReference type="Proteomes" id="UP000596252"/>
    </source>
</evidence>
<feature type="chain" id="PRO_5046208684" evidence="16">
    <location>
        <begin position="25"/>
        <end position="691"/>
    </location>
</feature>
<accession>A0ABX7G2Z8</accession>
<evidence type="ECO:0000256" key="2">
    <source>
        <dbReference type="ARBA" id="ARBA00009810"/>
    </source>
</evidence>
<dbReference type="InterPro" id="IPR000531">
    <property type="entry name" value="Beta-barrel_TonB"/>
</dbReference>
<comment type="subcellular location">
    <subcellularLocation>
        <location evidence="1 14">Cell outer membrane</location>
        <topology evidence="1 14">Multi-pass membrane protein</topology>
    </subcellularLocation>
</comment>
<proteinExistence type="inferred from homology"/>
<dbReference type="PANTHER" id="PTHR32552:SF68">
    <property type="entry name" value="FERRICHROME OUTER MEMBRANE TRANSPORTER_PHAGE RECEPTOR"/>
    <property type="match status" value="1"/>
</dbReference>
<evidence type="ECO:0000256" key="12">
    <source>
        <dbReference type="ARBA" id="ARBA00023170"/>
    </source>
</evidence>
<keyword evidence="12 19" id="KW-0675">Receptor</keyword>
<dbReference type="InterPro" id="IPR039426">
    <property type="entry name" value="TonB-dep_rcpt-like"/>
</dbReference>
<dbReference type="RefSeq" id="WP_203325298.1">
    <property type="nucleotide sequence ID" value="NZ_CP069213.1"/>
</dbReference>
<keyword evidence="6 14" id="KW-0812">Transmembrane</keyword>
<dbReference type="Gene3D" id="2.170.130.10">
    <property type="entry name" value="TonB-dependent receptor, plug domain"/>
    <property type="match status" value="1"/>
</dbReference>
<dbReference type="InterPro" id="IPR010105">
    <property type="entry name" value="TonB_sidphr_rcpt"/>
</dbReference>
<name>A0ABX7G2Z8_9GAMM</name>
<keyword evidence="9" id="KW-0406">Ion transport</keyword>
<dbReference type="Proteomes" id="UP000596252">
    <property type="component" value="Chromosome"/>
</dbReference>
<gene>
    <name evidence="19" type="ORF">JQC75_17550</name>
</gene>
<evidence type="ECO:0000256" key="7">
    <source>
        <dbReference type="ARBA" id="ARBA00022729"/>
    </source>
</evidence>
<dbReference type="CDD" id="cd01347">
    <property type="entry name" value="ligand_gated_channel"/>
    <property type="match status" value="1"/>
</dbReference>
<evidence type="ECO:0000256" key="15">
    <source>
        <dbReference type="RuleBase" id="RU003357"/>
    </source>
</evidence>
<dbReference type="NCBIfam" id="TIGR01783">
    <property type="entry name" value="TonB-siderophor"/>
    <property type="match status" value="1"/>
</dbReference>
<feature type="domain" description="TonB-dependent receptor-like beta-barrel" evidence="17">
    <location>
        <begin position="228"/>
        <end position="660"/>
    </location>
</feature>
<dbReference type="Pfam" id="PF00593">
    <property type="entry name" value="TonB_dep_Rec_b-barrel"/>
    <property type="match status" value="1"/>
</dbReference>
<evidence type="ECO:0000256" key="6">
    <source>
        <dbReference type="ARBA" id="ARBA00022692"/>
    </source>
</evidence>